<dbReference type="EMBL" id="CAQQ02102031">
    <property type="status" value="NOT_ANNOTATED_CDS"/>
    <property type="molecule type" value="Genomic_DNA"/>
</dbReference>
<protein>
    <submittedName>
        <fullName evidence="1">Uncharacterized protein</fullName>
    </submittedName>
</protein>
<organism evidence="1 2">
    <name type="scientific">Megaselia scalaris</name>
    <name type="common">Humpbacked fly</name>
    <name type="synonym">Phora scalaris</name>
    <dbReference type="NCBI Taxonomy" id="36166"/>
    <lineage>
        <taxon>Eukaryota</taxon>
        <taxon>Metazoa</taxon>
        <taxon>Ecdysozoa</taxon>
        <taxon>Arthropoda</taxon>
        <taxon>Hexapoda</taxon>
        <taxon>Insecta</taxon>
        <taxon>Pterygota</taxon>
        <taxon>Neoptera</taxon>
        <taxon>Endopterygota</taxon>
        <taxon>Diptera</taxon>
        <taxon>Brachycera</taxon>
        <taxon>Muscomorpha</taxon>
        <taxon>Platypezoidea</taxon>
        <taxon>Phoridae</taxon>
        <taxon>Megaseliini</taxon>
        <taxon>Megaselia</taxon>
    </lineage>
</organism>
<dbReference type="HOGENOM" id="CLU_1566811_0_0_1"/>
<name>T1GVK1_MEGSC</name>
<dbReference type="EnsemblMetazoa" id="MESCA007810-RA">
    <property type="protein sequence ID" value="MESCA007810-PA"/>
    <property type="gene ID" value="MESCA007810"/>
</dbReference>
<dbReference type="GO" id="GO:0004674">
    <property type="term" value="F:protein serine/threonine kinase activity"/>
    <property type="evidence" value="ECO:0007669"/>
    <property type="project" value="InterPro"/>
</dbReference>
<reference evidence="1" key="2">
    <citation type="submission" date="2015-06" db="UniProtKB">
        <authorList>
            <consortium name="EnsemblMetazoa"/>
        </authorList>
    </citation>
    <scope>IDENTIFICATION</scope>
</reference>
<evidence type="ECO:0000313" key="2">
    <source>
        <dbReference type="Proteomes" id="UP000015102"/>
    </source>
</evidence>
<keyword evidence="2" id="KW-1185">Reference proteome</keyword>
<reference evidence="2" key="1">
    <citation type="submission" date="2013-02" db="EMBL/GenBank/DDBJ databases">
        <authorList>
            <person name="Hughes D."/>
        </authorList>
    </citation>
    <scope>NUCLEOTIDE SEQUENCE</scope>
    <source>
        <strain>Durham</strain>
        <strain evidence="2">NC isolate 2 -- Noor lab</strain>
    </source>
</reference>
<dbReference type="EMBL" id="CAQQ02102032">
    <property type="status" value="NOT_ANNOTATED_CDS"/>
    <property type="molecule type" value="Genomic_DNA"/>
</dbReference>
<dbReference type="GO" id="GO:0006974">
    <property type="term" value="P:DNA damage response"/>
    <property type="evidence" value="ECO:0007669"/>
    <property type="project" value="InterPro"/>
</dbReference>
<dbReference type="PANTHER" id="PTHR37079">
    <property type="entry name" value="SERINE/THREONINE-PROTEIN KINASE ATM"/>
    <property type="match status" value="1"/>
</dbReference>
<sequence>MKTSFDNVNSIKEVDFLKIIKNIENVEYSEWICNFVGDIFEKFQWKDLELLARRKHDFAENCFINVFRVLLDNKEKHMFSIVKLRSGILEWCEETIPFGECLKKTYEKFGQKLSLTEHRRLFSDTPKENVKKRLLIYNKVCDKVKPIFQNFFFEKFPVPGIWFERRLSYIH</sequence>
<dbReference type="EMBL" id="CAQQ02102030">
    <property type="status" value="NOT_ANNOTATED_CDS"/>
    <property type="molecule type" value="Genomic_DNA"/>
</dbReference>
<evidence type="ECO:0000313" key="1">
    <source>
        <dbReference type="EnsemblMetazoa" id="MESCA007810-PA"/>
    </source>
</evidence>
<dbReference type="AlphaFoldDB" id="T1GVK1"/>
<dbReference type="InterPro" id="IPR038980">
    <property type="entry name" value="ATM_plant"/>
</dbReference>
<dbReference type="STRING" id="36166.T1GVK1"/>
<dbReference type="PANTHER" id="PTHR37079:SF4">
    <property type="entry name" value="SERINE_THREONINE-PROTEIN KINASE ATM"/>
    <property type="match status" value="1"/>
</dbReference>
<accession>T1GVK1</accession>
<proteinExistence type="predicted"/>
<dbReference type="Proteomes" id="UP000015102">
    <property type="component" value="Unassembled WGS sequence"/>
</dbReference>